<dbReference type="Proteomes" id="UP001597112">
    <property type="component" value="Unassembled WGS sequence"/>
</dbReference>
<name>A0ABW3JWF6_9BACT</name>
<sequence length="142" mass="16300">MTMVILSSLYISCSYKSKQGDELSTSQLNYIKSLGLLDEEKIILFDTQADLKTSGNFFTDKRLASYWIDKRDSSKNSIQSAFYAEIDSIKTKDLTKSLTYASFLKITKHDGTNFHVYIDGDSAEVWTFFNRAITTWKKTKDK</sequence>
<reference evidence="2" key="1">
    <citation type="journal article" date="2019" name="Int. J. Syst. Evol. Microbiol.">
        <title>The Global Catalogue of Microorganisms (GCM) 10K type strain sequencing project: providing services to taxonomists for standard genome sequencing and annotation.</title>
        <authorList>
            <consortium name="The Broad Institute Genomics Platform"/>
            <consortium name="The Broad Institute Genome Sequencing Center for Infectious Disease"/>
            <person name="Wu L."/>
            <person name="Ma J."/>
        </authorList>
    </citation>
    <scope>NUCLEOTIDE SEQUENCE [LARGE SCALE GENOMIC DNA]</scope>
    <source>
        <strain evidence="2">CCUG 58938</strain>
    </source>
</reference>
<proteinExistence type="predicted"/>
<dbReference type="RefSeq" id="WP_377573734.1">
    <property type="nucleotide sequence ID" value="NZ_JBHTKA010000001.1"/>
</dbReference>
<evidence type="ECO:0000313" key="2">
    <source>
        <dbReference type="Proteomes" id="UP001597112"/>
    </source>
</evidence>
<evidence type="ECO:0008006" key="3">
    <source>
        <dbReference type="Google" id="ProtNLM"/>
    </source>
</evidence>
<evidence type="ECO:0000313" key="1">
    <source>
        <dbReference type="EMBL" id="MFD0997926.1"/>
    </source>
</evidence>
<comment type="caution">
    <text evidence="1">The sequence shown here is derived from an EMBL/GenBank/DDBJ whole genome shotgun (WGS) entry which is preliminary data.</text>
</comment>
<organism evidence="1 2">
    <name type="scientific">Ohtaekwangia kribbensis</name>
    <dbReference type="NCBI Taxonomy" id="688913"/>
    <lineage>
        <taxon>Bacteria</taxon>
        <taxon>Pseudomonadati</taxon>
        <taxon>Bacteroidota</taxon>
        <taxon>Cytophagia</taxon>
        <taxon>Cytophagales</taxon>
        <taxon>Fulvivirgaceae</taxon>
        <taxon>Ohtaekwangia</taxon>
    </lineage>
</organism>
<protein>
    <recommendedName>
        <fullName evidence="3">Lipoprotein</fullName>
    </recommendedName>
</protein>
<accession>A0ABW3JWF6</accession>
<keyword evidence="2" id="KW-1185">Reference proteome</keyword>
<gene>
    <name evidence="1" type="ORF">ACFQ21_01370</name>
</gene>
<dbReference type="EMBL" id="JBHTKA010000001">
    <property type="protein sequence ID" value="MFD0997926.1"/>
    <property type="molecule type" value="Genomic_DNA"/>
</dbReference>